<comment type="caution">
    <text evidence="1">The sequence shown here is derived from an EMBL/GenBank/DDBJ whole genome shotgun (WGS) entry which is preliminary data.</text>
</comment>
<dbReference type="AlphaFoldDB" id="A0A0F9VJA7"/>
<evidence type="ECO:0000313" key="1">
    <source>
        <dbReference type="EMBL" id="KKN65908.1"/>
    </source>
</evidence>
<name>A0A0F9VJA7_9ZZZZ</name>
<proteinExistence type="predicted"/>
<gene>
    <name evidence="1" type="ORF">LCGC14_0477250</name>
</gene>
<accession>A0A0F9VJA7</accession>
<sequence length="49" mass="5842">MEKKKTPKKTRKTLSHEAKLLKEVKLTNKLLLEIRDILDKTWRQISPGR</sequence>
<protein>
    <submittedName>
        <fullName evidence="1">Uncharacterized protein</fullName>
    </submittedName>
</protein>
<reference evidence="1" key="1">
    <citation type="journal article" date="2015" name="Nature">
        <title>Complex archaea that bridge the gap between prokaryotes and eukaryotes.</title>
        <authorList>
            <person name="Spang A."/>
            <person name="Saw J.H."/>
            <person name="Jorgensen S.L."/>
            <person name="Zaremba-Niedzwiedzka K."/>
            <person name="Martijn J."/>
            <person name="Lind A.E."/>
            <person name="van Eijk R."/>
            <person name="Schleper C."/>
            <person name="Guy L."/>
            <person name="Ettema T.J."/>
        </authorList>
    </citation>
    <scope>NUCLEOTIDE SEQUENCE</scope>
</reference>
<dbReference type="EMBL" id="LAZR01000514">
    <property type="protein sequence ID" value="KKN65908.1"/>
    <property type="molecule type" value="Genomic_DNA"/>
</dbReference>
<organism evidence="1">
    <name type="scientific">marine sediment metagenome</name>
    <dbReference type="NCBI Taxonomy" id="412755"/>
    <lineage>
        <taxon>unclassified sequences</taxon>
        <taxon>metagenomes</taxon>
        <taxon>ecological metagenomes</taxon>
    </lineage>
</organism>